<reference evidence="3 4" key="1">
    <citation type="journal article" date="2014" name="BMC Genomics">
        <title>Genome and secretome analysis of the hemibiotrophic fungal pathogen, Moniliophthora roreri, which causes frosty pod rot disease of cacao: mechanisms of the biotrophic and necrotrophic phases.</title>
        <authorList>
            <person name="Meinhardt L.W."/>
            <person name="Costa G.G.L."/>
            <person name="Thomazella D.P.T."/>
            <person name="Teixeira P.J.P.L."/>
            <person name="Carazzolle M.F."/>
            <person name="Schuster S.C."/>
            <person name="Carlson J.E."/>
            <person name="Guiltinan M.J."/>
            <person name="Mieczkowski P."/>
            <person name="Farmer A."/>
            <person name="Ramaraj T."/>
            <person name="Crozier J."/>
            <person name="Davis R.E."/>
            <person name="Shao J."/>
            <person name="Melnick R.L."/>
            <person name="Pereira G.A.G."/>
            <person name="Bailey B.A."/>
        </authorList>
    </citation>
    <scope>NUCLEOTIDE SEQUENCE [LARGE SCALE GENOMIC DNA]</scope>
    <source>
        <strain evidence="3 4">MCA 2997</strain>
    </source>
</reference>
<evidence type="ECO:0000313" key="3">
    <source>
        <dbReference type="EMBL" id="ESK95256.1"/>
    </source>
</evidence>
<comment type="caution">
    <text evidence="3">The sequence shown here is derived from an EMBL/GenBank/DDBJ whole genome shotgun (WGS) entry which is preliminary data.</text>
</comment>
<feature type="compositionally biased region" description="Pro residues" evidence="1">
    <location>
        <begin position="187"/>
        <end position="212"/>
    </location>
</feature>
<feature type="signal peptide" evidence="2">
    <location>
        <begin position="1"/>
        <end position="24"/>
    </location>
</feature>
<evidence type="ECO:0000256" key="2">
    <source>
        <dbReference type="SAM" id="SignalP"/>
    </source>
</evidence>
<protein>
    <submittedName>
        <fullName evidence="3">Uncharacterized protein</fullName>
    </submittedName>
</protein>
<proteinExistence type="predicted"/>
<dbReference type="KEGG" id="mrr:Moror_4014"/>
<organism evidence="3 4">
    <name type="scientific">Moniliophthora roreri (strain MCA 2997)</name>
    <name type="common">Cocoa frosty pod rot fungus</name>
    <name type="synonym">Crinipellis roreri</name>
    <dbReference type="NCBI Taxonomy" id="1381753"/>
    <lineage>
        <taxon>Eukaryota</taxon>
        <taxon>Fungi</taxon>
        <taxon>Dikarya</taxon>
        <taxon>Basidiomycota</taxon>
        <taxon>Agaricomycotina</taxon>
        <taxon>Agaricomycetes</taxon>
        <taxon>Agaricomycetidae</taxon>
        <taxon>Agaricales</taxon>
        <taxon>Marasmiineae</taxon>
        <taxon>Marasmiaceae</taxon>
        <taxon>Moniliophthora</taxon>
    </lineage>
</organism>
<feature type="compositionally biased region" description="Low complexity" evidence="1">
    <location>
        <begin position="370"/>
        <end position="399"/>
    </location>
</feature>
<dbReference type="AlphaFoldDB" id="V2XQX8"/>
<feature type="compositionally biased region" description="Polar residues" evidence="1">
    <location>
        <begin position="125"/>
        <end position="134"/>
    </location>
</feature>
<dbReference type="EMBL" id="AWSO01000101">
    <property type="protein sequence ID" value="ESK95256.1"/>
    <property type="molecule type" value="Genomic_DNA"/>
</dbReference>
<feature type="compositionally biased region" description="Low complexity" evidence="1">
    <location>
        <begin position="149"/>
        <end position="162"/>
    </location>
</feature>
<evidence type="ECO:0000313" key="4">
    <source>
        <dbReference type="Proteomes" id="UP000017559"/>
    </source>
</evidence>
<sequence>MKLSSSTSLIFATLAVSSSSTSLAAPAGDSFQTNGELSSSSSTHQLARERRASVSIPRAEIEQDANQVVEQAAQSSLCAVLIPVQGLVGGIVGAIPMIGGPVNGLLNTVVGPLIPCDPATAAATQGVNTWSTEGSPSPAVSPAAPPNTPAMSDTPTSSSSLPSRRDLPVHPPEAPVQAPARPSSLPVEPPLNSPAQPLPNLPTQPPVNPPADPSSQAPVKLLVGAAGIKSPAQAPVKSAKPQFQPPVGSMHTPSNLTAPEEPAPPVRPPVSAPTQKNRRRAPRDPTGNVKHAAEKIEGKIPPFVSPTNSSSNAPVQGNQPVNFSPASPKAASGPNRRSRRQVPVKTPEQVAGKAPKAHVPVQAPVQAPIGSSPTSSVASTTTTAVTDGVAADATPTTAGMTEAAAPATTSGSTDDDMSPGDDFGDDEDNEDDGDDEEAASHPA</sequence>
<keyword evidence="2" id="KW-0732">Signal</keyword>
<accession>V2XQX8</accession>
<keyword evidence="4" id="KW-1185">Reference proteome</keyword>
<dbReference type="HOGENOM" id="CLU_618328_0_0_1"/>
<feature type="compositionally biased region" description="Polar residues" evidence="1">
    <location>
        <begin position="305"/>
        <end position="325"/>
    </location>
</feature>
<feature type="region of interest" description="Disordered" evidence="1">
    <location>
        <begin position="25"/>
        <end position="46"/>
    </location>
</feature>
<feature type="compositionally biased region" description="Acidic residues" evidence="1">
    <location>
        <begin position="413"/>
        <end position="437"/>
    </location>
</feature>
<dbReference type="Proteomes" id="UP000017559">
    <property type="component" value="Unassembled WGS sequence"/>
</dbReference>
<gene>
    <name evidence="3" type="ORF">Moror_4014</name>
</gene>
<evidence type="ECO:0000256" key="1">
    <source>
        <dbReference type="SAM" id="MobiDB-lite"/>
    </source>
</evidence>
<feature type="chain" id="PRO_5004712438" evidence="2">
    <location>
        <begin position="25"/>
        <end position="443"/>
    </location>
</feature>
<feature type="compositionally biased region" description="Pro residues" evidence="1">
    <location>
        <begin position="261"/>
        <end position="271"/>
    </location>
</feature>
<feature type="compositionally biased region" description="Polar residues" evidence="1">
    <location>
        <begin position="30"/>
        <end position="45"/>
    </location>
</feature>
<feature type="region of interest" description="Disordered" evidence="1">
    <location>
        <begin position="125"/>
        <end position="443"/>
    </location>
</feature>
<name>V2XQX8_MONRO</name>